<comment type="caution">
    <text evidence="3">The sequence shown here is derived from an EMBL/GenBank/DDBJ whole genome shotgun (WGS) entry which is preliminary data.</text>
</comment>
<proteinExistence type="predicted"/>
<organism evidence="3 4">
    <name type="scientific">Streptomyces longispororuber</name>
    <dbReference type="NCBI Taxonomy" id="68230"/>
    <lineage>
        <taxon>Bacteria</taxon>
        <taxon>Bacillati</taxon>
        <taxon>Actinomycetota</taxon>
        <taxon>Actinomycetes</taxon>
        <taxon>Kitasatosporales</taxon>
        <taxon>Streptomycetaceae</taxon>
        <taxon>Streptomyces</taxon>
    </lineage>
</organism>
<keyword evidence="4" id="KW-1185">Reference proteome</keyword>
<evidence type="ECO:0000313" key="3">
    <source>
        <dbReference type="EMBL" id="GHE39516.1"/>
    </source>
</evidence>
<keyword evidence="2" id="KW-0812">Transmembrane</keyword>
<feature type="transmembrane region" description="Helical" evidence="2">
    <location>
        <begin position="26"/>
        <end position="49"/>
    </location>
</feature>
<evidence type="ECO:0000256" key="1">
    <source>
        <dbReference type="SAM" id="MobiDB-lite"/>
    </source>
</evidence>
<accession>A0A918Z9I8</accession>
<feature type="compositionally biased region" description="Polar residues" evidence="1">
    <location>
        <begin position="297"/>
        <end position="311"/>
    </location>
</feature>
<keyword evidence="2" id="KW-0472">Membrane</keyword>
<evidence type="ECO:0000256" key="2">
    <source>
        <dbReference type="SAM" id="Phobius"/>
    </source>
</evidence>
<dbReference type="Proteomes" id="UP000608024">
    <property type="component" value="Unassembled WGS sequence"/>
</dbReference>
<gene>
    <name evidence="3" type="ORF">GCM10018785_06420</name>
</gene>
<dbReference type="AlphaFoldDB" id="A0A918Z9I8"/>
<sequence>MAAEENRPRPVNSPAAGRTWRPRHRAVAAAVAVGLLGGAAGGLGAHLLWPGDPGPGPGGRERPSATATAGPVAAPIRAAMLDRRRVGVDVVARTGGDPGSFTGQARLDLRGATTARAATHVLYDMGEGHAWHPPEVVLIGNRAVITPAGEMTGPAYGPAGSYRTEPDATAAAADDTAVRNALETRWLAQPAHLVALLDGATALRTDRARGPRTLTGTTPLRALAAAPAVGPLYRPYAAEGRPGAAVRFTLVVAAGELPRSLRTEVPSGSGDDVFRVEYRDWARGGPITARPGPTPAPQWTTARESNGGSPG</sequence>
<dbReference type="RefSeq" id="WP_190134250.1">
    <property type="nucleotide sequence ID" value="NZ_BNBT01000005.1"/>
</dbReference>
<protein>
    <submittedName>
        <fullName evidence="3">Uncharacterized protein</fullName>
    </submittedName>
</protein>
<feature type="region of interest" description="Disordered" evidence="1">
    <location>
        <begin position="47"/>
        <end position="70"/>
    </location>
</feature>
<feature type="region of interest" description="Disordered" evidence="1">
    <location>
        <begin position="1"/>
        <end position="23"/>
    </location>
</feature>
<evidence type="ECO:0000313" key="4">
    <source>
        <dbReference type="Proteomes" id="UP000608024"/>
    </source>
</evidence>
<keyword evidence="2" id="KW-1133">Transmembrane helix</keyword>
<feature type="region of interest" description="Disordered" evidence="1">
    <location>
        <begin position="283"/>
        <end position="311"/>
    </location>
</feature>
<name>A0A918Z9I8_9ACTN</name>
<dbReference type="EMBL" id="BNBT01000005">
    <property type="protein sequence ID" value="GHE39516.1"/>
    <property type="molecule type" value="Genomic_DNA"/>
</dbReference>
<reference evidence="3" key="2">
    <citation type="submission" date="2020-09" db="EMBL/GenBank/DDBJ databases">
        <authorList>
            <person name="Sun Q."/>
            <person name="Ohkuma M."/>
        </authorList>
    </citation>
    <scope>NUCLEOTIDE SEQUENCE</scope>
    <source>
        <strain evidence="3">JCM 4784</strain>
    </source>
</reference>
<reference evidence="3" key="1">
    <citation type="journal article" date="2014" name="Int. J. Syst. Evol. Microbiol.">
        <title>Complete genome sequence of Corynebacterium casei LMG S-19264T (=DSM 44701T), isolated from a smear-ripened cheese.</title>
        <authorList>
            <consortium name="US DOE Joint Genome Institute (JGI-PGF)"/>
            <person name="Walter F."/>
            <person name="Albersmeier A."/>
            <person name="Kalinowski J."/>
            <person name="Ruckert C."/>
        </authorList>
    </citation>
    <scope>NUCLEOTIDE SEQUENCE</scope>
    <source>
        <strain evidence="3">JCM 4784</strain>
    </source>
</reference>